<dbReference type="PANTHER" id="PTHR11607">
    <property type="entry name" value="ALPHA-MANNOSIDASE"/>
    <property type="match status" value="1"/>
</dbReference>
<feature type="domain" description="Glycoside hydrolase family 38 central" evidence="20">
    <location>
        <begin position="502"/>
        <end position="589"/>
    </location>
</feature>
<dbReference type="Gene3D" id="2.70.98.30">
    <property type="entry name" value="Golgi alpha-mannosidase II, domain 4"/>
    <property type="match status" value="1"/>
</dbReference>
<name>A0A2R5LA05_9ACAR</name>
<dbReference type="EMBL" id="GGLE01002206">
    <property type="protein sequence ID" value="MBY06332.1"/>
    <property type="molecule type" value="Transcribed_RNA"/>
</dbReference>
<dbReference type="FunFam" id="2.70.98.30:FF:000002">
    <property type="entry name" value="Alpha-mannosidase"/>
    <property type="match status" value="1"/>
</dbReference>
<dbReference type="InterPro" id="IPR011013">
    <property type="entry name" value="Gal_mutarotase_sf_dom"/>
</dbReference>
<evidence type="ECO:0000313" key="21">
    <source>
        <dbReference type="EMBL" id="MBY06332.1"/>
    </source>
</evidence>
<feature type="transmembrane region" description="Helical" evidence="19">
    <location>
        <begin position="16"/>
        <end position="36"/>
    </location>
</feature>
<dbReference type="GO" id="GO:0004572">
    <property type="term" value="F:mannosyl-oligosaccharide 1,3-1,6-alpha-mannosidase activity"/>
    <property type="evidence" value="ECO:0007669"/>
    <property type="project" value="UniProtKB-EC"/>
</dbReference>
<keyword evidence="7 17" id="KW-0378">Hydrolase</keyword>
<evidence type="ECO:0000259" key="20">
    <source>
        <dbReference type="SMART" id="SM00872"/>
    </source>
</evidence>
<keyword evidence="13" id="KW-1015">Disulfide bond</keyword>
<comment type="cofactor">
    <cofactor evidence="17">
        <name>Zn(2+)</name>
        <dbReference type="ChEBI" id="CHEBI:29105"/>
    </cofactor>
    <text evidence="17">Binds 1 zinc ion per subunit.</text>
</comment>
<dbReference type="GO" id="GO:0006491">
    <property type="term" value="P:N-glycan processing"/>
    <property type="evidence" value="ECO:0007669"/>
    <property type="project" value="TreeGrafter"/>
</dbReference>
<dbReference type="Gene3D" id="1.20.1270.50">
    <property type="entry name" value="Glycoside hydrolase family 38, central domain"/>
    <property type="match status" value="1"/>
</dbReference>
<evidence type="ECO:0000256" key="8">
    <source>
        <dbReference type="ARBA" id="ARBA00022833"/>
    </source>
</evidence>
<evidence type="ECO:0000256" key="4">
    <source>
        <dbReference type="ARBA" id="ARBA00011748"/>
    </source>
</evidence>
<dbReference type="FunFam" id="2.60.40.1180:FF:000019">
    <property type="entry name" value="Alpha-mannosidase 2"/>
    <property type="match status" value="1"/>
</dbReference>
<comment type="function">
    <text evidence="15">Catalyzes the first committed step in the biosynthesis of complex N-glycans. It controls conversion of high mannose to complex N-glycans; the final hydrolytic step in the N-glycan maturation pathway.</text>
</comment>
<proteinExistence type="inferred from homology"/>
<evidence type="ECO:0000256" key="17">
    <source>
        <dbReference type="RuleBase" id="RU361199"/>
    </source>
</evidence>
<dbReference type="AlphaFoldDB" id="A0A2R5LA05"/>
<comment type="catalytic activity">
    <reaction evidence="16">
        <text>N(4)-{beta-D-GlcNAc-(1-&gt;2)-alpha-D-Man-(1-&gt;3)-[alpha-D-Man-(1-&gt;3)-[alpha-D-Man-(1-&gt;6)]-alpha-D-Man-(1-&gt;6)]-beta-D-Man-(1-&gt;4)-beta-D-GlcNAc-(1-&gt;4)-beta-D-GlcNAc}-L-asparaginyl-[protein] + 2 H2O = 2 alpha-D-mannopyranose + an N(4)-{beta-D-GlcNAc-(1-&gt;2)-alpha-D-Man-(1-&gt;3)-[alpha-D-Man-(1-&gt;6)]-beta-D-Man-(1-&gt;4)-beta-D-GlcNAc-(1-&gt;4)-beta-D-GlcNAc}-L-asparaginyl-[protein]</text>
        <dbReference type="Rhea" id="RHEA:56052"/>
        <dbReference type="Rhea" id="RHEA-COMP:14368"/>
        <dbReference type="Rhea" id="RHEA-COMP:14369"/>
        <dbReference type="ChEBI" id="CHEBI:15377"/>
        <dbReference type="ChEBI" id="CHEBI:28729"/>
        <dbReference type="ChEBI" id="CHEBI:60615"/>
        <dbReference type="ChEBI" id="CHEBI:60625"/>
        <dbReference type="EC" id="3.2.1.114"/>
    </reaction>
</comment>
<dbReference type="InterPro" id="IPR013780">
    <property type="entry name" value="Glyco_hydro_b"/>
</dbReference>
<evidence type="ECO:0000256" key="7">
    <source>
        <dbReference type="ARBA" id="ARBA00022801"/>
    </source>
</evidence>
<evidence type="ECO:0000256" key="6">
    <source>
        <dbReference type="ARBA" id="ARBA00022723"/>
    </source>
</evidence>
<dbReference type="FunFam" id="3.20.110.10:FF:000003">
    <property type="entry name" value="Alpha-mannosidase"/>
    <property type="match status" value="1"/>
</dbReference>
<dbReference type="SMART" id="SM00872">
    <property type="entry name" value="Alpha-mann_mid"/>
    <property type="match status" value="1"/>
</dbReference>
<keyword evidence="9" id="KW-0735">Signal-anchor</keyword>
<dbReference type="InterPro" id="IPR000602">
    <property type="entry name" value="Glyco_hydro_38_N"/>
</dbReference>
<evidence type="ECO:0000256" key="3">
    <source>
        <dbReference type="ARBA" id="ARBA00009792"/>
    </source>
</evidence>
<dbReference type="SUPFAM" id="SSF74650">
    <property type="entry name" value="Galactose mutarotase-like"/>
    <property type="match status" value="1"/>
</dbReference>
<dbReference type="GO" id="GO:0000139">
    <property type="term" value="C:Golgi membrane"/>
    <property type="evidence" value="ECO:0007669"/>
    <property type="project" value="UniProtKB-SubCell"/>
</dbReference>
<dbReference type="PANTHER" id="PTHR11607:SF3">
    <property type="entry name" value="LYSOSOMAL ALPHA-MANNOSIDASE"/>
    <property type="match status" value="1"/>
</dbReference>
<protein>
    <recommendedName>
        <fullName evidence="17">Alpha-mannosidase</fullName>
        <ecNumber evidence="17">3.2.1.-</ecNumber>
    </recommendedName>
</protein>
<dbReference type="GO" id="GO:0006013">
    <property type="term" value="P:mannose metabolic process"/>
    <property type="evidence" value="ECO:0007669"/>
    <property type="project" value="InterPro"/>
</dbReference>
<keyword evidence="14 17" id="KW-0326">Glycosidase</keyword>
<comment type="pathway">
    <text evidence="2">Protein modification; protein glycosylation.</text>
</comment>
<dbReference type="GO" id="GO:0046872">
    <property type="term" value="F:metal ion binding"/>
    <property type="evidence" value="ECO:0007669"/>
    <property type="project" value="UniProtKB-KW"/>
</dbReference>
<dbReference type="Pfam" id="PF07748">
    <property type="entry name" value="Glyco_hydro_38C"/>
    <property type="match status" value="1"/>
</dbReference>
<evidence type="ECO:0000256" key="2">
    <source>
        <dbReference type="ARBA" id="ARBA00004922"/>
    </source>
</evidence>
<sequence length="1143" mass="130056">MIRLRFGTTILQVRRATACVGAACLLFAFTFVYIFFGRLLPTDLSKWSPDKVDVVALEKRLEHLEQELRQNHQTLGQIRDTVRDLLRDGGVPWRVGHRPHTTNASRQIVTVPPADCIFGTLPPANTDFNMYEVYEKLSFDNPNGGVWKQGWDLQYLADQWTPEKKLRVIVVPHSHNDPGWIKTFEKYYDDQTRHILDNMVSKLAVDRRRKFIWAEVSYFSVWFENQSDAIKAQVRGYLQNGQLEIVTGGWVMNDEANTHVSAMIEQMVEGHQWLKHNVGVKPKNGWAIDPFGLSPTMAYLLKRMGFQNMVIQRVHYSIKKYLAHERSLEFIWRQSWDHNHTTDILCHMMPFYSYDVPHTCGPDPKVCCQFDFKRLPGNKVNCPWRVAPVPITDKNVASKAMVLLDQYRKKAQLFRTHTVLVPLGDDFRFDKANEWDNQFSNYQRLFDYVNSHPELHAELRFGTLNDYFTALREETSVDAANMPLGFPSMSGDFFTYADRDDNYWSGYYTSRPFYKNMDRVVEAHLRGAEILFSLVWARMGLLGMDHSSLIEEMMLGLVGSRRNLGLFQHHDAITGTAKDAVVIDYGKRLLESLKNLRDIIAKSAHYMLLNTQSNVDVLSLSLDDVRDDHNAIAHKVPLTFTKEARIRYVVVYNSLAVPRNEIITVHVTSPSVVVVDSNGTLVPSQLSPVWEGREFVRGVFELCFLADVPALGLTTYRVEQIDGVSGTVYRAAVTLYSSESYFDTLYFPVTHADSKEDIKIQSPYIAATFSATTGMLKHVEVKEHNVSLDVQSSFVMYGTRPKGKDQSGAYLFLPQSEAFPVEAKNAPIRIIEGDLYSELTAFLPNVEFHVKLKNSPGMDGVGLEVYNVVDITSRTNHELVMRLTTGVHNFGPEFYTDVNGLLMARRHTQEKLTLQGNVYPMPTIMFIQDNSTRLTVLTAQPLGTTSLKTGVVDVFLDRRLNQDDKRGLQQGVKDNLKTPSSFRILIERFNSDIATHSREASHPSLLSQHASMSLLHPPFVLLHSKAYRLADPPLRASFAGSHSLPCDIHMLNLRTLSNSSKGPSNVTAMFLQRLPHDCRLKTYAVRCAFQPVDTLADIFPDYYSNVYEETSLSLMHTLSTSTKSSSFNLPPPAEIAAYKLQRR</sequence>
<organism evidence="21">
    <name type="scientific">Ornithodoros turicata</name>
    <dbReference type="NCBI Taxonomy" id="34597"/>
    <lineage>
        <taxon>Eukaryota</taxon>
        <taxon>Metazoa</taxon>
        <taxon>Ecdysozoa</taxon>
        <taxon>Arthropoda</taxon>
        <taxon>Chelicerata</taxon>
        <taxon>Arachnida</taxon>
        <taxon>Acari</taxon>
        <taxon>Parasitiformes</taxon>
        <taxon>Ixodida</taxon>
        <taxon>Ixodoidea</taxon>
        <taxon>Argasidae</taxon>
        <taxon>Ornithodorinae</taxon>
        <taxon>Ornithodoros</taxon>
    </lineage>
</organism>
<evidence type="ECO:0000256" key="19">
    <source>
        <dbReference type="SAM" id="Phobius"/>
    </source>
</evidence>
<dbReference type="Gene3D" id="3.20.110.10">
    <property type="entry name" value="Glycoside hydrolase 38, N terminal domain"/>
    <property type="match status" value="1"/>
</dbReference>
<evidence type="ECO:0000256" key="13">
    <source>
        <dbReference type="ARBA" id="ARBA00023157"/>
    </source>
</evidence>
<keyword evidence="11" id="KW-0333">Golgi apparatus</keyword>
<dbReference type="CDD" id="cd10809">
    <property type="entry name" value="GH38N_AMII_GMII_SfManIII_like"/>
    <property type="match status" value="1"/>
</dbReference>
<feature type="coiled-coil region" evidence="18">
    <location>
        <begin position="54"/>
        <end position="81"/>
    </location>
</feature>
<evidence type="ECO:0000256" key="18">
    <source>
        <dbReference type="SAM" id="Coils"/>
    </source>
</evidence>
<accession>A0A2R5LA05</accession>
<keyword evidence="18" id="KW-0175">Coiled coil</keyword>
<keyword evidence="8 17" id="KW-0862">Zinc</keyword>
<dbReference type="InterPro" id="IPR037094">
    <property type="entry name" value="Glyco_hydro_38_cen_sf"/>
</dbReference>
<dbReference type="Gene3D" id="2.60.40.1180">
    <property type="entry name" value="Golgi alpha-mannosidase II"/>
    <property type="match status" value="1"/>
</dbReference>
<dbReference type="InterPro" id="IPR050843">
    <property type="entry name" value="Glycosyl_Hydrlase_38"/>
</dbReference>
<comment type="subunit">
    <text evidence="4">Homodimer; disulfide-linked.</text>
</comment>
<evidence type="ECO:0000256" key="12">
    <source>
        <dbReference type="ARBA" id="ARBA00023136"/>
    </source>
</evidence>
<dbReference type="InterPro" id="IPR027291">
    <property type="entry name" value="Glyco_hydro_38_N_sf"/>
</dbReference>
<evidence type="ECO:0000256" key="14">
    <source>
        <dbReference type="ARBA" id="ARBA00023295"/>
    </source>
</evidence>
<comment type="similarity">
    <text evidence="3 17">Belongs to the glycosyl hydrolase 38 family.</text>
</comment>
<keyword evidence="5 19" id="KW-0812">Transmembrane</keyword>
<dbReference type="EC" id="3.2.1.-" evidence="17"/>
<dbReference type="Pfam" id="PF09261">
    <property type="entry name" value="Alpha-mann_mid"/>
    <property type="match status" value="1"/>
</dbReference>
<keyword evidence="10 19" id="KW-1133">Transmembrane helix</keyword>
<evidence type="ECO:0000256" key="1">
    <source>
        <dbReference type="ARBA" id="ARBA00004323"/>
    </source>
</evidence>
<dbReference type="SUPFAM" id="SSF88688">
    <property type="entry name" value="Families 57/38 glycoside transferase middle domain"/>
    <property type="match status" value="1"/>
</dbReference>
<evidence type="ECO:0000256" key="9">
    <source>
        <dbReference type="ARBA" id="ARBA00022968"/>
    </source>
</evidence>
<dbReference type="Pfam" id="PF01074">
    <property type="entry name" value="Glyco_hydro_38N"/>
    <property type="match status" value="1"/>
</dbReference>
<dbReference type="InterPro" id="IPR028995">
    <property type="entry name" value="Glyco_hydro_57/38_cen_sf"/>
</dbReference>
<evidence type="ECO:0000256" key="15">
    <source>
        <dbReference type="ARBA" id="ARBA00059516"/>
    </source>
</evidence>
<dbReference type="GO" id="GO:0030246">
    <property type="term" value="F:carbohydrate binding"/>
    <property type="evidence" value="ECO:0007669"/>
    <property type="project" value="InterPro"/>
</dbReference>
<dbReference type="FunFam" id="1.20.1270.50:FF:000001">
    <property type="entry name" value="Alpha-mannosidase"/>
    <property type="match status" value="1"/>
</dbReference>
<keyword evidence="6 17" id="KW-0479">Metal-binding</keyword>
<comment type="subcellular location">
    <subcellularLocation>
        <location evidence="1">Golgi apparatus membrane</location>
        <topology evidence="1">Single-pass type II membrane protein</topology>
    </subcellularLocation>
</comment>
<dbReference type="InterPro" id="IPR015341">
    <property type="entry name" value="Glyco_hydro_38_cen"/>
</dbReference>
<evidence type="ECO:0000256" key="11">
    <source>
        <dbReference type="ARBA" id="ARBA00023034"/>
    </source>
</evidence>
<reference evidence="21" key="1">
    <citation type="submission" date="2018-03" db="EMBL/GenBank/DDBJ databases">
        <title>The relapsing fever spirochete Borrelia turicatae persists in the highly oxidative environment of its soft-bodied tick vector.</title>
        <authorList>
            <person name="Bourret T.J."/>
            <person name="Boyle W.K."/>
            <person name="Valenzuela J.G."/>
            <person name="Oliveira F."/>
            <person name="Lopez J.E."/>
        </authorList>
    </citation>
    <scope>NUCLEOTIDE SEQUENCE</scope>
    <source>
        <strain evidence="21">Kansas strain/isolate</strain>
        <tissue evidence="21">Salivary glands</tissue>
    </source>
</reference>
<dbReference type="InterPro" id="IPR011330">
    <property type="entry name" value="Glyco_hydro/deAcase_b/a-brl"/>
</dbReference>
<dbReference type="SUPFAM" id="SSF88713">
    <property type="entry name" value="Glycoside hydrolase/deacetylase"/>
    <property type="match status" value="1"/>
</dbReference>
<dbReference type="InterPro" id="IPR011682">
    <property type="entry name" value="Glyco_hydro_38_C"/>
</dbReference>
<evidence type="ECO:0000256" key="10">
    <source>
        <dbReference type="ARBA" id="ARBA00022989"/>
    </source>
</evidence>
<evidence type="ECO:0000256" key="5">
    <source>
        <dbReference type="ARBA" id="ARBA00022692"/>
    </source>
</evidence>
<evidence type="ECO:0000256" key="16">
    <source>
        <dbReference type="ARBA" id="ARBA00093232"/>
    </source>
</evidence>
<keyword evidence="12 19" id="KW-0472">Membrane</keyword>